<dbReference type="RefSeq" id="WP_188531233.1">
    <property type="nucleotide sequence ID" value="NZ_BMGR01000007.1"/>
</dbReference>
<sequence>MEILVPKILRKRETLFDDARVKSTKEFPYDNRRKIVSQLWSDSGYNFLTYFIPKKGLDNVNKESMIIDLNSKGISIDSTLPCSLDTCLDSEGMECWRLTLTIGESEE</sequence>
<dbReference type="AlphaFoldDB" id="A0A917FVM1"/>
<protein>
    <submittedName>
        <fullName evidence="1">Uncharacterized protein</fullName>
    </submittedName>
</protein>
<reference evidence="1" key="1">
    <citation type="journal article" date="2014" name="Int. J. Syst. Evol. Microbiol.">
        <title>Complete genome sequence of Corynebacterium casei LMG S-19264T (=DSM 44701T), isolated from a smear-ripened cheese.</title>
        <authorList>
            <consortium name="US DOE Joint Genome Institute (JGI-PGF)"/>
            <person name="Walter F."/>
            <person name="Albersmeier A."/>
            <person name="Kalinowski J."/>
            <person name="Ruckert C."/>
        </authorList>
    </citation>
    <scope>NUCLEOTIDE SEQUENCE</scope>
    <source>
        <strain evidence="1">CGMCC 1.12987</strain>
    </source>
</reference>
<dbReference type="Proteomes" id="UP000644756">
    <property type="component" value="Unassembled WGS sequence"/>
</dbReference>
<reference evidence="1" key="2">
    <citation type="submission" date="2020-09" db="EMBL/GenBank/DDBJ databases">
        <authorList>
            <person name="Sun Q."/>
            <person name="Zhou Y."/>
        </authorList>
    </citation>
    <scope>NUCLEOTIDE SEQUENCE</scope>
    <source>
        <strain evidence="1">CGMCC 1.12987</strain>
    </source>
</reference>
<comment type="caution">
    <text evidence="1">The sequence shown here is derived from an EMBL/GenBank/DDBJ whole genome shotgun (WGS) entry which is preliminary data.</text>
</comment>
<evidence type="ECO:0000313" key="2">
    <source>
        <dbReference type="Proteomes" id="UP000644756"/>
    </source>
</evidence>
<keyword evidence="2" id="KW-1185">Reference proteome</keyword>
<accession>A0A917FVM1</accession>
<proteinExistence type="predicted"/>
<dbReference type="EMBL" id="BMGR01000007">
    <property type="protein sequence ID" value="GGG05441.1"/>
    <property type="molecule type" value="Genomic_DNA"/>
</dbReference>
<gene>
    <name evidence="1" type="ORF">GCM10010916_23140</name>
</gene>
<evidence type="ECO:0000313" key="1">
    <source>
        <dbReference type="EMBL" id="GGG05441.1"/>
    </source>
</evidence>
<name>A0A917FVM1_9BACL</name>
<organism evidence="1 2">
    <name type="scientific">Paenibacillus abyssi</name>
    <dbReference type="NCBI Taxonomy" id="1340531"/>
    <lineage>
        <taxon>Bacteria</taxon>
        <taxon>Bacillati</taxon>
        <taxon>Bacillota</taxon>
        <taxon>Bacilli</taxon>
        <taxon>Bacillales</taxon>
        <taxon>Paenibacillaceae</taxon>
        <taxon>Paenibacillus</taxon>
    </lineage>
</organism>